<sequence length="331" mass="33859">MRNSLIRARAAIIAVLVVALLGAAGATAKSNRMAAGITVYAGSSMTSVLPAIDGTNTYSFGSSTTLATQITNGAPADVFMSANTTSPASLYAAGVVQKPVNFIKNTLAVVVPKSNPANIQTIYDLVKPGIKIAEAASSVPVGSYTVQVLKQMNLNDQVQANVVTQETSDANVVAKVATGQVDAGFVYTSDYVIDPKELTLIKVPAWAQPKATYALAIVTKSGNQAAAQAFVNKVLSPAGQAIFKQYGFIPIATPTPTVTAVIPAAVKKGGTVTFRGTNLATTTSVTFGGVPAKFKVVSATKLTVTVPTKAKSGMVAVTTTAGNTTATVKLS</sequence>
<feature type="domain" description="IPT/TIG" evidence="3">
    <location>
        <begin position="256"/>
        <end position="323"/>
    </location>
</feature>
<keyword evidence="1" id="KW-0479">Metal-binding</keyword>
<dbReference type="InterPro" id="IPR014756">
    <property type="entry name" value="Ig_E-set"/>
</dbReference>
<dbReference type="InterPro" id="IPR050682">
    <property type="entry name" value="ModA/WtpA"/>
</dbReference>
<organism evidence="4">
    <name type="scientific">freshwater metagenome</name>
    <dbReference type="NCBI Taxonomy" id="449393"/>
    <lineage>
        <taxon>unclassified sequences</taxon>
        <taxon>metagenomes</taxon>
        <taxon>ecological metagenomes</taxon>
    </lineage>
</organism>
<dbReference type="GO" id="GO:0015689">
    <property type="term" value="P:molybdate ion transport"/>
    <property type="evidence" value="ECO:0007669"/>
    <property type="project" value="InterPro"/>
</dbReference>
<keyword evidence="2" id="KW-0732">Signal</keyword>
<dbReference type="PANTHER" id="PTHR30632:SF0">
    <property type="entry name" value="SULFATE-BINDING PROTEIN"/>
    <property type="match status" value="1"/>
</dbReference>
<dbReference type="SUPFAM" id="SSF81296">
    <property type="entry name" value="E set domains"/>
    <property type="match status" value="1"/>
</dbReference>
<dbReference type="PANTHER" id="PTHR30632">
    <property type="entry name" value="MOLYBDATE-BINDING PERIPLASMIC PROTEIN"/>
    <property type="match status" value="1"/>
</dbReference>
<evidence type="ECO:0000256" key="2">
    <source>
        <dbReference type="ARBA" id="ARBA00022729"/>
    </source>
</evidence>
<dbReference type="GO" id="GO:0030973">
    <property type="term" value="F:molybdate ion binding"/>
    <property type="evidence" value="ECO:0007669"/>
    <property type="project" value="TreeGrafter"/>
</dbReference>
<reference evidence="4" key="1">
    <citation type="submission" date="2020-05" db="EMBL/GenBank/DDBJ databases">
        <authorList>
            <person name="Chiriac C."/>
            <person name="Salcher M."/>
            <person name="Ghai R."/>
            <person name="Kavagutti S V."/>
        </authorList>
    </citation>
    <scope>NUCLEOTIDE SEQUENCE</scope>
</reference>
<dbReference type="SUPFAM" id="SSF53850">
    <property type="entry name" value="Periplasmic binding protein-like II"/>
    <property type="match status" value="1"/>
</dbReference>
<gene>
    <name evidence="4" type="ORF">UFOPK2399_00349</name>
</gene>
<dbReference type="InterPro" id="IPR005950">
    <property type="entry name" value="ModA"/>
</dbReference>
<dbReference type="GO" id="GO:0046872">
    <property type="term" value="F:metal ion binding"/>
    <property type="evidence" value="ECO:0007669"/>
    <property type="project" value="UniProtKB-KW"/>
</dbReference>
<dbReference type="EMBL" id="CAEZXP010000001">
    <property type="protein sequence ID" value="CAB4686365.1"/>
    <property type="molecule type" value="Genomic_DNA"/>
</dbReference>
<protein>
    <submittedName>
        <fullName evidence="4">Unannotated protein</fullName>
    </submittedName>
</protein>
<dbReference type="Gene3D" id="2.60.40.10">
    <property type="entry name" value="Immunoglobulins"/>
    <property type="match status" value="1"/>
</dbReference>
<dbReference type="AlphaFoldDB" id="A0A6J6NNV2"/>
<proteinExistence type="predicted"/>
<dbReference type="Gene3D" id="3.40.190.10">
    <property type="entry name" value="Periplasmic binding protein-like II"/>
    <property type="match status" value="2"/>
</dbReference>
<evidence type="ECO:0000313" key="4">
    <source>
        <dbReference type="EMBL" id="CAB4686365.1"/>
    </source>
</evidence>
<dbReference type="Pfam" id="PF01833">
    <property type="entry name" value="TIG"/>
    <property type="match status" value="1"/>
</dbReference>
<dbReference type="Pfam" id="PF13531">
    <property type="entry name" value="SBP_bac_11"/>
    <property type="match status" value="1"/>
</dbReference>
<accession>A0A6J6NNV2</accession>
<name>A0A6J6NNV2_9ZZZZ</name>
<dbReference type="InterPro" id="IPR013783">
    <property type="entry name" value="Ig-like_fold"/>
</dbReference>
<evidence type="ECO:0000256" key="1">
    <source>
        <dbReference type="ARBA" id="ARBA00022723"/>
    </source>
</evidence>
<dbReference type="InterPro" id="IPR002909">
    <property type="entry name" value="IPT_dom"/>
</dbReference>
<dbReference type="NCBIfam" id="TIGR01256">
    <property type="entry name" value="modA"/>
    <property type="match status" value="1"/>
</dbReference>
<evidence type="ECO:0000259" key="3">
    <source>
        <dbReference type="Pfam" id="PF01833"/>
    </source>
</evidence>